<dbReference type="AlphaFoldDB" id="A0A2S5VTY4"/>
<keyword evidence="2" id="KW-1133">Transmembrane helix</keyword>
<keyword evidence="2" id="KW-0472">Membrane</keyword>
<keyword evidence="2" id="KW-0812">Transmembrane</keyword>
<evidence type="ECO:0000313" key="3">
    <source>
        <dbReference type="EMBL" id="PPF67375.1"/>
    </source>
</evidence>
<sequence>MDDDDDRAAPPVSHWLRRSTPEEDREREDVRTSTFIFQFYAVIPLMVVAAFLPQGPVRSTWVVLVVGGSCVWIVLRATRASRRRRATERADADPDDADPTASATPPAAPGD</sequence>
<proteinExistence type="predicted"/>
<evidence type="ECO:0000256" key="1">
    <source>
        <dbReference type="SAM" id="MobiDB-lite"/>
    </source>
</evidence>
<dbReference type="RefSeq" id="WP_104290418.1">
    <property type="nucleotide sequence ID" value="NZ_PSXY01000013.1"/>
</dbReference>
<gene>
    <name evidence="3" type="ORF">C5E16_09255</name>
</gene>
<accession>A0A2S5VTY4</accession>
<dbReference type="EMBL" id="PSXY01000013">
    <property type="protein sequence ID" value="PPF67375.1"/>
    <property type="molecule type" value="Genomic_DNA"/>
</dbReference>
<reference evidence="3 4" key="1">
    <citation type="submission" date="2018-02" db="EMBL/GenBank/DDBJ databases">
        <title>Bacteriophage NCPPB3778 and a type I-E CRISPR drive the evolution of the US Biological Select Agent, Rathayibacter toxicus.</title>
        <authorList>
            <person name="Davis E.W.II."/>
            <person name="Tabima J.F."/>
            <person name="Weisberg A.J."/>
            <person name="Lopes L.D."/>
            <person name="Wiseman M.S."/>
            <person name="Wiseman M.S."/>
            <person name="Pupko T."/>
            <person name="Belcher M.S."/>
            <person name="Sechler A.J."/>
            <person name="Tancos M.A."/>
            <person name="Schroeder B.K."/>
            <person name="Murray T.D."/>
            <person name="Luster D.G."/>
            <person name="Schneider W.L."/>
            <person name="Rogers E."/>
            <person name="Andreote F.D."/>
            <person name="Grunwald N.J."/>
            <person name="Putnam M.L."/>
            <person name="Chang J.H."/>
        </authorList>
    </citation>
    <scope>NUCLEOTIDE SEQUENCE [LARGE SCALE GENOMIC DNA]</scope>
    <source>
        <strain evidence="3 4">AY1B3</strain>
    </source>
</reference>
<feature type="region of interest" description="Disordered" evidence="1">
    <location>
        <begin position="80"/>
        <end position="111"/>
    </location>
</feature>
<feature type="compositionally biased region" description="Basic and acidic residues" evidence="1">
    <location>
        <begin position="19"/>
        <end position="29"/>
    </location>
</feature>
<feature type="transmembrane region" description="Helical" evidence="2">
    <location>
        <begin position="58"/>
        <end position="75"/>
    </location>
</feature>
<comment type="caution">
    <text evidence="3">The sequence shown here is derived from an EMBL/GenBank/DDBJ whole genome shotgun (WGS) entry which is preliminary data.</text>
</comment>
<protein>
    <submittedName>
        <fullName evidence="3">Uncharacterized protein</fullName>
    </submittedName>
</protein>
<organism evidence="3 4">
    <name type="scientific">Clavibacter michiganensis</name>
    <dbReference type="NCBI Taxonomy" id="28447"/>
    <lineage>
        <taxon>Bacteria</taxon>
        <taxon>Bacillati</taxon>
        <taxon>Actinomycetota</taxon>
        <taxon>Actinomycetes</taxon>
        <taxon>Micrococcales</taxon>
        <taxon>Microbacteriaceae</taxon>
        <taxon>Clavibacter</taxon>
    </lineage>
</organism>
<evidence type="ECO:0000313" key="4">
    <source>
        <dbReference type="Proteomes" id="UP000239241"/>
    </source>
</evidence>
<evidence type="ECO:0000256" key="2">
    <source>
        <dbReference type="SAM" id="Phobius"/>
    </source>
</evidence>
<name>A0A2S5VTY4_9MICO</name>
<feature type="transmembrane region" description="Helical" evidence="2">
    <location>
        <begin position="35"/>
        <end position="52"/>
    </location>
</feature>
<feature type="region of interest" description="Disordered" evidence="1">
    <location>
        <begin position="1"/>
        <end position="29"/>
    </location>
</feature>
<dbReference type="Proteomes" id="UP000239241">
    <property type="component" value="Unassembled WGS sequence"/>
</dbReference>